<accession>A0A8B7NML8</accession>
<keyword evidence="1" id="KW-0732">Signal</keyword>
<protein>
    <submittedName>
        <fullName evidence="3">Uncharacterized protein LOC108671837</fullName>
    </submittedName>
</protein>
<evidence type="ECO:0000256" key="1">
    <source>
        <dbReference type="SAM" id="SignalP"/>
    </source>
</evidence>
<evidence type="ECO:0000313" key="3">
    <source>
        <dbReference type="RefSeq" id="XP_018014920.1"/>
    </source>
</evidence>
<gene>
    <name evidence="3" type="primary">LOC108671837</name>
</gene>
<evidence type="ECO:0000313" key="2">
    <source>
        <dbReference type="Proteomes" id="UP000694843"/>
    </source>
</evidence>
<dbReference type="RefSeq" id="XP_018014920.1">
    <property type="nucleotide sequence ID" value="XM_018159431.2"/>
</dbReference>
<keyword evidence="2" id="KW-1185">Reference proteome</keyword>
<dbReference type="KEGG" id="hazt:108671837"/>
<proteinExistence type="predicted"/>
<reference evidence="3" key="1">
    <citation type="submission" date="2025-08" db="UniProtKB">
        <authorList>
            <consortium name="RefSeq"/>
        </authorList>
    </citation>
    <scope>IDENTIFICATION</scope>
    <source>
        <tissue evidence="3">Whole organism</tissue>
    </source>
</reference>
<organism evidence="2 3">
    <name type="scientific">Hyalella azteca</name>
    <name type="common">Amphipod</name>
    <dbReference type="NCBI Taxonomy" id="294128"/>
    <lineage>
        <taxon>Eukaryota</taxon>
        <taxon>Metazoa</taxon>
        <taxon>Ecdysozoa</taxon>
        <taxon>Arthropoda</taxon>
        <taxon>Crustacea</taxon>
        <taxon>Multicrustacea</taxon>
        <taxon>Malacostraca</taxon>
        <taxon>Eumalacostraca</taxon>
        <taxon>Peracarida</taxon>
        <taxon>Amphipoda</taxon>
        <taxon>Senticaudata</taxon>
        <taxon>Talitrida</taxon>
        <taxon>Talitroidea</taxon>
        <taxon>Hyalellidae</taxon>
        <taxon>Hyalella</taxon>
    </lineage>
</organism>
<dbReference type="GeneID" id="108671837"/>
<sequence>MLLLLYLLLLGGASSSTVPSTTIIVPSMTYPPEFNTCSKTPVNVQFHSFIAGNVVYKRQVVSADDQLCMSSVAVKLNTTKFSDCAKIAASEAFNSFYFDDQNECWASNYWVSEATVACSGQGVVVYFSDVRLSNFTLPTPTITEFTVTDPKLGESFTVNYVAPCSKFFNFTLNYGSENLGLVMSGQVIPYDVPPCTTMTFTLTPSFGETSGAPVNADCITPDVPDVDNLSIDTFVFTTSFVVHFTPTCPEVFTYNLLKDGSSVQPDVQPDASVSFAVQPCTTYSTFTLQPVNPNGTNAGTAIPVPTVTTPKLLVLNAATVVNVTMAEGLKIHVDMYDPCSLVSGIEVRTPSSSATPIIHHPSSLDIVVSCSQTDDFSSFTVTLLTTEPYTPVQTKTVSNVDNLLDGMTITPFPAVGKCYAYEETNVTQTAAKTKCENHCLRLINSREMYLLYRNIPASNRSQSRALSRRASFKLDKEKLEQLEPGELVWLGQHYMEAHDEARKEIKELERGPFDMIKRGPFDMIKRGPFATIKRGPFATIKRGPFATIKRGPFDMIKRGSFDMIR</sequence>
<feature type="chain" id="PRO_5034938838" evidence="1">
    <location>
        <begin position="16"/>
        <end position="565"/>
    </location>
</feature>
<dbReference type="Proteomes" id="UP000694843">
    <property type="component" value="Unplaced"/>
</dbReference>
<dbReference type="OrthoDB" id="6401938at2759"/>
<name>A0A8B7NML8_HYAAZ</name>
<dbReference type="AlphaFoldDB" id="A0A8B7NML8"/>
<feature type="signal peptide" evidence="1">
    <location>
        <begin position="1"/>
        <end position="15"/>
    </location>
</feature>